<feature type="domain" description="Type II secretion system protein GspF" evidence="10">
    <location>
        <begin position="112"/>
        <end position="235"/>
    </location>
</feature>
<dbReference type="PANTHER" id="PTHR30012">
    <property type="entry name" value="GENERAL SECRETION PATHWAY PROTEIN"/>
    <property type="match status" value="1"/>
</dbReference>
<comment type="similarity">
    <text evidence="2">Belongs to the GSP F family.</text>
</comment>
<keyword evidence="3" id="KW-1003">Cell membrane</keyword>
<evidence type="ECO:0000256" key="5">
    <source>
        <dbReference type="ARBA" id="ARBA00022692"/>
    </source>
</evidence>
<evidence type="ECO:0000256" key="4">
    <source>
        <dbReference type="ARBA" id="ARBA00022519"/>
    </source>
</evidence>
<name>A0A1G2BYY8_9BACT</name>
<feature type="transmembrane region" description="Helical" evidence="9">
    <location>
        <begin position="208"/>
        <end position="234"/>
    </location>
</feature>
<sequence length="448" mass="49991">MEYIKDQTKKDDTTGTLDLSKLSGEGELTKGASQMSSFKFYLTKPSAQWVKKEVVDKNKDTEVNKDTAVKKDTENKKKELPKNVSKELLKKPIHKKAIFLFKRVSLTDNMLFMDNMSTMLRAGLSLTPSLKTIRNEIRNKYFKEVLEYLYNHIENGQTLSTGMKHYPKVFPDMVIATVEVGENTGMLSDTFGHLADIMKRQKALRSKVLGAMMYPSIVILALLAVSVFLSMVIFPQLIGLFEASGVKLPFILVAVNAINFTISNYWPYVLGVFVVIIILTKVVFSKPGPKLLWHTALLRVPFIGKLVRELALTRFAGNLQALLAAGLAIVQSMEIVAKTLGNMKYKKEILIMAKELEKGKTLQSAMAKRPKLFPSLTIQLTQVGETTGQLEEILSKIARFYEDRVNGVLNNLSTILEPVLLVIVGIAVGFIAVSVIGPMYELTNSFAD</sequence>
<evidence type="ECO:0000256" key="9">
    <source>
        <dbReference type="SAM" id="Phobius"/>
    </source>
</evidence>
<evidence type="ECO:0000256" key="6">
    <source>
        <dbReference type="ARBA" id="ARBA00022989"/>
    </source>
</evidence>
<keyword evidence="4" id="KW-0997">Cell inner membrane</keyword>
<keyword evidence="7 9" id="KW-0472">Membrane</keyword>
<accession>A0A1G2BYY8</accession>
<keyword evidence="6 9" id="KW-1133">Transmembrane helix</keyword>
<organism evidence="11 12">
    <name type="scientific">Candidatus Komeilibacteria bacterium RIFOXYC1_FULL_37_11</name>
    <dbReference type="NCBI Taxonomy" id="1798555"/>
    <lineage>
        <taxon>Bacteria</taxon>
        <taxon>Candidatus Komeiliibacteriota</taxon>
    </lineage>
</organism>
<protein>
    <recommendedName>
        <fullName evidence="10">Type II secretion system protein GspF domain-containing protein</fullName>
    </recommendedName>
</protein>
<dbReference type="Pfam" id="PF00482">
    <property type="entry name" value="T2SSF"/>
    <property type="match status" value="2"/>
</dbReference>
<dbReference type="GO" id="GO:0005886">
    <property type="term" value="C:plasma membrane"/>
    <property type="evidence" value="ECO:0007669"/>
    <property type="project" value="UniProtKB-SubCell"/>
</dbReference>
<comment type="subcellular location">
    <subcellularLocation>
        <location evidence="1">Cell inner membrane</location>
        <topology evidence="1">Multi-pass membrane protein</topology>
    </subcellularLocation>
</comment>
<feature type="region of interest" description="Disordered" evidence="8">
    <location>
        <begin position="1"/>
        <end position="23"/>
    </location>
</feature>
<dbReference type="PANTHER" id="PTHR30012:SF0">
    <property type="entry name" value="TYPE II SECRETION SYSTEM PROTEIN F-RELATED"/>
    <property type="match status" value="1"/>
</dbReference>
<feature type="compositionally biased region" description="Basic and acidic residues" evidence="8">
    <location>
        <begin position="1"/>
        <end position="13"/>
    </location>
</feature>
<feature type="transmembrane region" description="Helical" evidence="9">
    <location>
        <begin position="265"/>
        <end position="284"/>
    </location>
</feature>
<dbReference type="Proteomes" id="UP000177626">
    <property type="component" value="Unassembled WGS sequence"/>
</dbReference>
<feature type="compositionally biased region" description="Low complexity" evidence="8">
    <location>
        <begin position="14"/>
        <end position="23"/>
    </location>
</feature>
<dbReference type="InterPro" id="IPR018076">
    <property type="entry name" value="T2SS_GspF_dom"/>
</dbReference>
<keyword evidence="5 9" id="KW-0812">Transmembrane</keyword>
<dbReference type="AlphaFoldDB" id="A0A1G2BYY8"/>
<dbReference type="InterPro" id="IPR042094">
    <property type="entry name" value="T2SS_GspF_sf"/>
</dbReference>
<feature type="transmembrane region" description="Helical" evidence="9">
    <location>
        <begin position="419"/>
        <end position="440"/>
    </location>
</feature>
<dbReference type="PRINTS" id="PR00812">
    <property type="entry name" value="BCTERIALGSPF"/>
</dbReference>
<evidence type="ECO:0000256" key="2">
    <source>
        <dbReference type="ARBA" id="ARBA00005745"/>
    </source>
</evidence>
<evidence type="ECO:0000259" key="10">
    <source>
        <dbReference type="Pfam" id="PF00482"/>
    </source>
</evidence>
<feature type="domain" description="Type II secretion system protein GspF" evidence="10">
    <location>
        <begin position="316"/>
        <end position="438"/>
    </location>
</feature>
<dbReference type="InterPro" id="IPR003004">
    <property type="entry name" value="GspF/PilC"/>
</dbReference>
<proteinExistence type="inferred from homology"/>
<feature type="transmembrane region" description="Helical" evidence="9">
    <location>
        <begin position="319"/>
        <end position="337"/>
    </location>
</feature>
<comment type="caution">
    <text evidence="11">The sequence shown here is derived from an EMBL/GenBank/DDBJ whole genome shotgun (WGS) entry which is preliminary data.</text>
</comment>
<dbReference type="FunFam" id="1.20.81.30:FF:000001">
    <property type="entry name" value="Type II secretion system protein F"/>
    <property type="match status" value="2"/>
</dbReference>
<evidence type="ECO:0000256" key="3">
    <source>
        <dbReference type="ARBA" id="ARBA00022475"/>
    </source>
</evidence>
<dbReference type="Gene3D" id="1.20.81.30">
    <property type="entry name" value="Type II secretion system (T2SS), domain F"/>
    <property type="match status" value="2"/>
</dbReference>
<evidence type="ECO:0000256" key="7">
    <source>
        <dbReference type="ARBA" id="ARBA00023136"/>
    </source>
</evidence>
<dbReference type="EMBL" id="MHKQ01000009">
    <property type="protein sequence ID" value="OGY94352.1"/>
    <property type="molecule type" value="Genomic_DNA"/>
</dbReference>
<evidence type="ECO:0000313" key="11">
    <source>
        <dbReference type="EMBL" id="OGY94352.1"/>
    </source>
</evidence>
<evidence type="ECO:0000313" key="12">
    <source>
        <dbReference type="Proteomes" id="UP000177626"/>
    </source>
</evidence>
<evidence type="ECO:0000256" key="1">
    <source>
        <dbReference type="ARBA" id="ARBA00004429"/>
    </source>
</evidence>
<reference evidence="11 12" key="1">
    <citation type="journal article" date="2016" name="Nat. Commun.">
        <title>Thousands of microbial genomes shed light on interconnected biogeochemical processes in an aquifer system.</title>
        <authorList>
            <person name="Anantharaman K."/>
            <person name="Brown C.T."/>
            <person name="Hug L.A."/>
            <person name="Sharon I."/>
            <person name="Castelle C.J."/>
            <person name="Probst A.J."/>
            <person name="Thomas B.C."/>
            <person name="Singh A."/>
            <person name="Wilkins M.J."/>
            <person name="Karaoz U."/>
            <person name="Brodie E.L."/>
            <person name="Williams K.H."/>
            <person name="Hubbard S.S."/>
            <person name="Banfield J.F."/>
        </authorList>
    </citation>
    <scope>NUCLEOTIDE SEQUENCE [LARGE SCALE GENOMIC DNA]</scope>
</reference>
<gene>
    <name evidence="11" type="ORF">A2406_02975</name>
</gene>
<evidence type="ECO:0000256" key="8">
    <source>
        <dbReference type="SAM" id="MobiDB-lite"/>
    </source>
</evidence>